<dbReference type="AlphaFoldDB" id="A0ABD1XZ69"/>
<gene>
    <name evidence="2" type="ORF">R1flu_000004</name>
    <name evidence="3" type="ORF">R1flu_000011</name>
</gene>
<protein>
    <submittedName>
        <fullName evidence="2">Uncharacterized protein</fullName>
    </submittedName>
</protein>
<dbReference type="EMBL" id="JBHFFA010000006">
    <property type="protein sequence ID" value="KAL2619799.1"/>
    <property type="molecule type" value="Genomic_DNA"/>
</dbReference>
<sequence>MDPLLGENHRQGSQADGRPVSRRRRVPSRSAPFTRGSRRPSPNFLRTPPHVGQNTGGDGGPGSSVVAIGTLRHGPRRPPRSSTREPTPLKVGSQRVDESRTTAAETAPSPPAAAPHGATLREVRYKVRRVGT</sequence>
<evidence type="ECO:0000313" key="4">
    <source>
        <dbReference type="Proteomes" id="UP001605036"/>
    </source>
</evidence>
<dbReference type="Proteomes" id="UP001605036">
    <property type="component" value="Unassembled WGS sequence"/>
</dbReference>
<reference evidence="2 4" key="1">
    <citation type="submission" date="2024-09" db="EMBL/GenBank/DDBJ databases">
        <title>Chromosome-scale assembly of Riccia fluitans.</title>
        <authorList>
            <person name="Paukszto L."/>
            <person name="Sawicki J."/>
            <person name="Karawczyk K."/>
            <person name="Piernik-Szablinska J."/>
            <person name="Szczecinska M."/>
            <person name="Mazdziarz M."/>
        </authorList>
    </citation>
    <scope>NUCLEOTIDE SEQUENCE [LARGE SCALE GENOMIC DNA]</scope>
    <source>
        <strain evidence="2">Rf_01</strain>
        <tissue evidence="2">Aerial parts of the thallus</tissue>
    </source>
</reference>
<proteinExistence type="predicted"/>
<evidence type="ECO:0000313" key="3">
    <source>
        <dbReference type="EMBL" id="KAL2619806.1"/>
    </source>
</evidence>
<dbReference type="EMBL" id="JBHFFA010000006">
    <property type="protein sequence ID" value="KAL2619806.1"/>
    <property type="molecule type" value="Genomic_DNA"/>
</dbReference>
<keyword evidence="4" id="KW-1185">Reference proteome</keyword>
<name>A0ABD1XZ69_9MARC</name>
<organism evidence="2 4">
    <name type="scientific">Riccia fluitans</name>
    <dbReference type="NCBI Taxonomy" id="41844"/>
    <lineage>
        <taxon>Eukaryota</taxon>
        <taxon>Viridiplantae</taxon>
        <taxon>Streptophyta</taxon>
        <taxon>Embryophyta</taxon>
        <taxon>Marchantiophyta</taxon>
        <taxon>Marchantiopsida</taxon>
        <taxon>Marchantiidae</taxon>
        <taxon>Marchantiales</taxon>
        <taxon>Ricciaceae</taxon>
        <taxon>Riccia</taxon>
    </lineage>
</organism>
<comment type="caution">
    <text evidence="2">The sequence shown here is derived from an EMBL/GenBank/DDBJ whole genome shotgun (WGS) entry which is preliminary data.</text>
</comment>
<evidence type="ECO:0000313" key="2">
    <source>
        <dbReference type="EMBL" id="KAL2619799.1"/>
    </source>
</evidence>
<feature type="region of interest" description="Disordered" evidence="1">
    <location>
        <begin position="1"/>
        <end position="123"/>
    </location>
</feature>
<accession>A0ABD1XZ69</accession>
<evidence type="ECO:0000256" key="1">
    <source>
        <dbReference type="SAM" id="MobiDB-lite"/>
    </source>
</evidence>